<comment type="subcellular location">
    <subcellularLocation>
        <location evidence="1">Cell membrane</location>
        <topology evidence="1">Multi-pass membrane protein</topology>
    </subcellularLocation>
</comment>
<evidence type="ECO:0000313" key="12">
    <source>
        <dbReference type="Proteomes" id="UP000324170"/>
    </source>
</evidence>
<dbReference type="Proteomes" id="UP000032721">
    <property type="component" value="Chromosome"/>
</dbReference>
<dbReference type="GO" id="GO:0005886">
    <property type="term" value="C:plasma membrane"/>
    <property type="evidence" value="ECO:0007669"/>
    <property type="project" value="UniProtKB-SubCell"/>
</dbReference>
<feature type="transmembrane region" description="Helical" evidence="8">
    <location>
        <begin position="93"/>
        <end position="115"/>
    </location>
</feature>
<dbReference type="Gene3D" id="1.10.3470.10">
    <property type="entry name" value="ABC transporter involved in vitamin B12 uptake, BtuC"/>
    <property type="match status" value="1"/>
</dbReference>
<proteinExistence type="inferred from homology"/>
<gene>
    <name evidence="9" type="primary">fepD</name>
    <name evidence="10" type="ORF">LY16_02568</name>
    <name evidence="9" type="ORF">XDD1_1239</name>
</gene>
<dbReference type="HOGENOM" id="CLU_013016_1_0_6"/>
<dbReference type="SUPFAM" id="SSF81345">
    <property type="entry name" value="ABC transporter involved in vitamin B12 uptake, BtuC"/>
    <property type="match status" value="1"/>
</dbReference>
<keyword evidence="3" id="KW-0813">Transport</keyword>
<dbReference type="GO" id="GO:0033214">
    <property type="term" value="P:siderophore-iron import into cell"/>
    <property type="evidence" value="ECO:0007669"/>
    <property type="project" value="TreeGrafter"/>
</dbReference>
<dbReference type="RefSeq" id="WP_045969489.1">
    <property type="nucleotide sequence ID" value="NZ_CAWMED010000001.1"/>
</dbReference>
<protein>
    <submittedName>
        <fullName evidence="9">Ferric enterobactin transport protein (ABC superfamily, membrane)</fullName>
    </submittedName>
    <submittedName>
        <fullName evidence="10">Iron complex transport system permease protein</fullName>
    </submittedName>
</protein>
<feature type="transmembrane region" description="Helical" evidence="8">
    <location>
        <begin position="308"/>
        <end position="326"/>
    </location>
</feature>
<evidence type="ECO:0000256" key="6">
    <source>
        <dbReference type="ARBA" id="ARBA00022989"/>
    </source>
</evidence>
<dbReference type="PANTHER" id="PTHR30472">
    <property type="entry name" value="FERRIC ENTEROBACTIN TRANSPORT SYSTEM PERMEASE PROTEIN"/>
    <property type="match status" value="1"/>
</dbReference>
<comment type="similarity">
    <text evidence="2">Belongs to the binding-protein-dependent transport system permease family. FecCD subfamily.</text>
</comment>
<dbReference type="EMBL" id="FO704550">
    <property type="protein sequence ID" value="CDG16937.1"/>
    <property type="molecule type" value="Genomic_DNA"/>
</dbReference>
<reference evidence="10 12" key="2">
    <citation type="submission" date="2019-07" db="EMBL/GenBank/DDBJ databases">
        <title>Genomic Encyclopedia of Type Strains, Phase I: the one thousand microbial genomes (KMG-I) project.</title>
        <authorList>
            <person name="Kyrpides N."/>
        </authorList>
    </citation>
    <scope>NUCLEOTIDE SEQUENCE [LARGE SCALE GENOMIC DNA]</scope>
    <source>
        <strain evidence="10 12">DSM 17909</strain>
    </source>
</reference>
<keyword evidence="4" id="KW-1003">Cell membrane</keyword>
<evidence type="ECO:0000256" key="5">
    <source>
        <dbReference type="ARBA" id="ARBA00022692"/>
    </source>
</evidence>
<dbReference type="GO" id="GO:0022857">
    <property type="term" value="F:transmembrane transporter activity"/>
    <property type="evidence" value="ECO:0007669"/>
    <property type="project" value="InterPro"/>
</dbReference>
<reference evidence="9 11" key="1">
    <citation type="submission" date="2013-07" db="EMBL/GenBank/DDBJ databases">
        <authorList>
            <person name="Genoscope - CEA"/>
        </authorList>
    </citation>
    <scope>NUCLEOTIDE SEQUENCE [LARGE SCALE GENOMIC DNA]</scope>
    <source>
        <strain evidence="9">FRM16</strain>
        <strain evidence="11">FRM16 / DSM 17909</strain>
    </source>
</reference>
<keyword evidence="6 8" id="KW-1133">Transmembrane helix</keyword>
<evidence type="ECO:0000313" key="10">
    <source>
        <dbReference type="EMBL" id="TYP02169.1"/>
    </source>
</evidence>
<evidence type="ECO:0000256" key="4">
    <source>
        <dbReference type="ARBA" id="ARBA00022475"/>
    </source>
</evidence>
<feature type="transmembrane region" description="Helical" evidence="8">
    <location>
        <begin position="121"/>
        <end position="138"/>
    </location>
</feature>
<dbReference type="Proteomes" id="UP000324170">
    <property type="component" value="Unassembled WGS sequence"/>
</dbReference>
<evidence type="ECO:0000256" key="2">
    <source>
        <dbReference type="ARBA" id="ARBA00007935"/>
    </source>
</evidence>
<feature type="transmembrane region" description="Helical" evidence="8">
    <location>
        <begin position="238"/>
        <end position="260"/>
    </location>
</feature>
<evidence type="ECO:0000313" key="11">
    <source>
        <dbReference type="Proteomes" id="UP000032721"/>
    </source>
</evidence>
<dbReference type="InterPro" id="IPR037294">
    <property type="entry name" value="ABC_BtuC-like"/>
</dbReference>
<dbReference type="EMBL" id="VNHN01000046">
    <property type="protein sequence ID" value="TYP02169.1"/>
    <property type="molecule type" value="Genomic_DNA"/>
</dbReference>
<dbReference type="FunFam" id="1.10.3470.10:FF:000001">
    <property type="entry name" value="Vitamin B12 ABC transporter permease BtuC"/>
    <property type="match status" value="1"/>
</dbReference>
<dbReference type="PANTHER" id="PTHR30472:SF1">
    <property type="entry name" value="FE(3+) DICITRATE TRANSPORT SYSTEM PERMEASE PROTEIN FECC-RELATED"/>
    <property type="match status" value="1"/>
</dbReference>
<feature type="transmembrane region" description="Helical" evidence="8">
    <location>
        <begin position="280"/>
        <end position="303"/>
    </location>
</feature>
<dbReference type="AlphaFoldDB" id="A0A068QPH3"/>
<dbReference type="KEGG" id="xdo:XDD1_1239"/>
<sequence length="336" mass="35353">MMNPKRRTALILGLVFMVVLTCFCMAASLSLGSKSLPLSAVWHHYWWGESGSYYDLVINTREPRTLIGLMAGAALALAGAVTQGLLRNPLGDPGLLGVNAGAAATVVCFSFIPVLDGIPRFWTAFIGAGLSTLLFYLLSGGSRHTNPVRLVLTGAAINTCLFALVQGVILLSPQVMDSYRFWSIGSLSSMSLNEASLLIPYLLLAVILALSLGASLNVMVFGEGIAGSLGANVARTRIVSLLSATMLAAAATAMAGPIAFVGLAAPHLMRALVGNDFRWLLPYCLLAGSCLLLISDIVARLLIAPEEIMVGIITASIGAPLLYLVAKSRSQKMMAE</sequence>
<evidence type="ECO:0000313" key="9">
    <source>
        <dbReference type="EMBL" id="CDG16937.1"/>
    </source>
</evidence>
<dbReference type="Pfam" id="PF01032">
    <property type="entry name" value="FecCD"/>
    <property type="match status" value="1"/>
</dbReference>
<name>A0A068QPH3_9GAMM</name>
<evidence type="ECO:0000256" key="7">
    <source>
        <dbReference type="ARBA" id="ARBA00023136"/>
    </source>
</evidence>
<evidence type="ECO:0000256" key="3">
    <source>
        <dbReference type="ARBA" id="ARBA00022448"/>
    </source>
</evidence>
<feature type="transmembrane region" description="Helical" evidence="8">
    <location>
        <begin position="150"/>
        <end position="171"/>
    </location>
</feature>
<dbReference type="OrthoDB" id="9055647at2"/>
<dbReference type="CDD" id="cd06550">
    <property type="entry name" value="TM_ABC_iron-siderophores_like"/>
    <property type="match status" value="1"/>
</dbReference>
<dbReference type="InterPro" id="IPR000522">
    <property type="entry name" value="ABC_transptr_permease_BtuC"/>
</dbReference>
<keyword evidence="5 8" id="KW-0812">Transmembrane</keyword>
<evidence type="ECO:0000256" key="1">
    <source>
        <dbReference type="ARBA" id="ARBA00004651"/>
    </source>
</evidence>
<keyword evidence="12" id="KW-1185">Reference proteome</keyword>
<feature type="transmembrane region" description="Helical" evidence="8">
    <location>
        <begin position="66"/>
        <end position="86"/>
    </location>
</feature>
<evidence type="ECO:0000256" key="8">
    <source>
        <dbReference type="SAM" id="Phobius"/>
    </source>
</evidence>
<accession>A0A068QPH3</accession>
<feature type="transmembrane region" description="Helical" evidence="8">
    <location>
        <begin position="198"/>
        <end position="226"/>
    </location>
</feature>
<keyword evidence="7 8" id="KW-0472">Membrane</keyword>
<organism evidence="9 11">
    <name type="scientific">Xenorhabdus doucetiae</name>
    <dbReference type="NCBI Taxonomy" id="351671"/>
    <lineage>
        <taxon>Bacteria</taxon>
        <taxon>Pseudomonadati</taxon>
        <taxon>Pseudomonadota</taxon>
        <taxon>Gammaproteobacteria</taxon>
        <taxon>Enterobacterales</taxon>
        <taxon>Morganellaceae</taxon>
        <taxon>Xenorhabdus</taxon>
    </lineage>
</organism>
<dbReference type="STRING" id="351671.XDD1_1239"/>